<dbReference type="SMART" id="SM00211">
    <property type="entry name" value="TY"/>
    <property type="match status" value="4"/>
</dbReference>
<dbReference type="InterPro" id="IPR036857">
    <property type="entry name" value="Thyroglobulin_1_sf"/>
</dbReference>
<feature type="disulfide bond" evidence="5">
    <location>
        <begin position="320"/>
        <end position="327"/>
    </location>
</feature>
<feature type="domain" description="Thyroglobulin type-1" evidence="7">
    <location>
        <begin position="286"/>
        <end position="351"/>
    </location>
</feature>
<evidence type="ECO:0000259" key="7">
    <source>
        <dbReference type="PROSITE" id="PS51162"/>
    </source>
</evidence>
<feature type="domain" description="Thyroglobulin type-1" evidence="7">
    <location>
        <begin position="199"/>
        <end position="264"/>
    </location>
</feature>
<dbReference type="GO" id="GO:0005615">
    <property type="term" value="C:extracellular space"/>
    <property type="evidence" value="ECO:0007669"/>
    <property type="project" value="TreeGrafter"/>
</dbReference>
<dbReference type="PANTHER" id="PTHR12352">
    <property type="entry name" value="SECRETED MODULAR CALCIUM-BINDING PROTEIN"/>
    <property type="match status" value="1"/>
</dbReference>
<evidence type="ECO:0000256" key="1">
    <source>
        <dbReference type="ARBA" id="ARBA00004613"/>
    </source>
</evidence>
<protein>
    <submittedName>
        <fullName evidence="9">Cysteine-rich motor neuron 1 protein</fullName>
    </submittedName>
</protein>
<dbReference type="SMART" id="SM00280">
    <property type="entry name" value="KAZAL"/>
    <property type="match status" value="1"/>
</dbReference>
<feature type="disulfide bond" evidence="5">
    <location>
        <begin position="233"/>
        <end position="240"/>
    </location>
</feature>
<keyword evidence="10" id="KW-1185">Reference proteome</keyword>
<dbReference type="PROSITE" id="PS01208">
    <property type="entry name" value="VWFC_1"/>
    <property type="match status" value="2"/>
</dbReference>
<evidence type="ECO:0000313" key="9">
    <source>
        <dbReference type="EMBL" id="KAJ8041542.1"/>
    </source>
</evidence>
<evidence type="ECO:0000256" key="4">
    <source>
        <dbReference type="ARBA" id="ARBA00023157"/>
    </source>
</evidence>
<dbReference type="OrthoDB" id="6425141at2759"/>
<comment type="subcellular location">
    <subcellularLocation>
        <location evidence="1">Secreted</location>
    </subcellularLocation>
</comment>
<dbReference type="PROSITE" id="PS51465">
    <property type="entry name" value="KAZAL_2"/>
    <property type="match status" value="1"/>
</dbReference>
<name>A0A9Q1CAU3_HOLLE</name>
<feature type="domain" description="Thyroglobulin type-1" evidence="7">
    <location>
        <begin position="371"/>
        <end position="436"/>
    </location>
</feature>
<gene>
    <name evidence="9" type="ORF">HOLleu_12392</name>
</gene>
<feature type="domain" description="Thyroglobulin type-1" evidence="7">
    <location>
        <begin position="128"/>
        <end position="193"/>
    </location>
</feature>
<evidence type="ECO:0000256" key="3">
    <source>
        <dbReference type="ARBA" id="ARBA00022737"/>
    </source>
</evidence>
<evidence type="ECO:0000259" key="6">
    <source>
        <dbReference type="PROSITE" id="PS50184"/>
    </source>
</evidence>
<dbReference type="Gene3D" id="3.30.60.30">
    <property type="match status" value="1"/>
</dbReference>
<dbReference type="EMBL" id="JAIZAY010000005">
    <property type="protein sequence ID" value="KAJ8041542.1"/>
    <property type="molecule type" value="Genomic_DNA"/>
</dbReference>
<evidence type="ECO:0000256" key="2">
    <source>
        <dbReference type="ARBA" id="ARBA00022525"/>
    </source>
</evidence>
<dbReference type="InterPro" id="IPR000716">
    <property type="entry name" value="Thyroglobulin_1"/>
</dbReference>
<dbReference type="SUPFAM" id="SSF57610">
    <property type="entry name" value="Thyroglobulin type-1 domain"/>
    <property type="match status" value="4"/>
</dbReference>
<keyword evidence="4 5" id="KW-1015">Disulfide bond</keyword>
<comment type="caution">
    <text evidence="5">Lacks conserved residue(s) required for the propagation of feature annotation.</text>
</comment>
<dbReference type="InterPro" id="IPR051950">
    <property type="entry name" value="Dev_reg/Prot_inhib"/>
</dbReference>
<dbReference type="Pfam" id="PF23334">
    <property type="entry name" value="VWC2L_2nd"/>
    <property type="match status" value="2"/>
</dbReference>
<evidence type="ECO:0000256" key="5">
    <source>
        <dbReference type="PROSITE-ProRule" id="PRU00500"/>
    </source>
</evidence>
<feature type="disulfide bond" evidence="5">
    <location>
        <begin position="405"/>
        <end position="412"/>
    </location>
</feature>
<dbReference type="Proteomes" id="UP001152320">
    <property type="component" value="Chromosome 5"/>
</dbReference>
<dbReference type="SUPFAM" id="SSF57603">
    <property type="entry name" value="FnI-like domain"/>
    <property type="match status" value="3"/>
</dbReference>
<evidence type="ECO:0000259" key="8">
    <source>
        <dbReference type="PROSITE" id="PS51465"/>
    </source>
</evidence>
<feature type="domain" description="VWFC" evidence="6">
    <location>
        <begin position="490"/>
        <end position="553"/>
    </location>
</feature>
<dbReference type="Gene3D" id="4.10.800.10">
    <property type="entry name" value="Thyroglobulin type-1"/>
    <property type="match status" value="4"/>
</dbReference>
<comment type="caution">
    <text evidence="9">The sequence shown here is derived from an EMBL/GenBank/DDBJ whole genome shotgun (WGS) entry which is preliminary data.</text>
</comment>
<reference evidence="9" key="1">
    <citation type="submission" date="2021-10" db="EMBL/GenBank/DDBJ databases">
        <title>Tropical sea cucumber genome reveals ecological adaptation and Cuvierian tubules defense mechanism.</title>
        <authorList>
            <person name="Chen T."/>
        </authorList>
    </citation>
    <scope>NUCLEOTIDE SEQUENCE</scope>
    <source>
        <strain evidence="9">Nanhai2018</strain>
        <tissue evidence="9">Muscle</tissue>
    </source>
</reference>
<dbReference type="PROSITE" id="PS00484">
    <property type="entry name" value="THYROGLOBULIN_1_1"/>
    <property type="match status" value="3"/>
</dbReference>
<dbReference type="AlphaFoldDB" id="A0A9Q1CAU3"/>
<dbReference type="SUPFAM" id="SSF100895">
    <property type="entry name" value="Kazal-type serine protease inhibitors"/>
    <property type="match status" value="1"/>
</dbReference>
<feature type="domain" description="VWFC" evidence="6">
    <location>
        <begin position="436"/>
        <end position="493"/>
    </location>
</feature>
<accession>A0A9Q1CAU3</accession>
<dbReference type="SMART" id="SM00214">
    <property type="entry name" value="VWC"/>
    <property type="match status" value="4"/>
</dbReference>
<dbReference type="InterPro" id="IPR001007">
    <property type="entry name" value="VWF_dom"/>
</dbReference>
<dbReference type="PROSITE" id="PS50184">
    <property type="entry name" value="VWFC_2"/>
    <property type="match status" value="4"/>
</dbReference>
<dbReference type="GO" id="GO:0005604">
    <property type="term" value="C:basement membrane"/>
    <property type="evidence" value="ECO:0007669"/>
    <property type="project" value="TreeGrafter"/>
</dbReference>
<evidence type="ECO:0000313" key="10">
    <source>
        <dbReference type="Proteomes" id="UP001152320"/>
    </source>
</evidence>
<feature type="disulfide bond" evidence="5">
    <location>
        <begin position="162"/>
        <end position="169"/>
    </location>
</feature>
<feature type="domain" description="VWFC" evidence="6">
    <location>
        <begin position="570"/>
        <end position="617"/>
    </location>
</feature>
<feature type="domain" description="VWFC" evidence="6">
    <location>
        <begin position="614"/>
        <end position="677"/>
    </location>
</feature>
<dbReference type="PANTHER" id="PTHR12352:SF3">
    <property type="entry name" value="NIDOGEN-2"/>
    <property type="match status" value="1"/>
</dbReference>
<dbReference type="InterPro" id="IPR036058">
    <property type="entry name" value="Kazal_dom_sf"/>
</dbReference>
<keyword evidence="3" id="KW-0677">Repeat</keyword>
<proteinExistence type="predicted"/>
<dbReference type="Pfam" id="PF00086">
    <property type="entry name" value="Thyroglobulin_1"/>
    <property type="match status" value="4"/>
</dbReference>
<feature type="domain" description="Kazal-like" evidence="8">
    <location>
        <begin position="70"/>
        <end position="121"/>
    </location>
</feature>
<dbReference type="PROSITE" id="PS51162">
    <property type="entry name" value="THYROGLOBULIN_1_2"/>
    <property type="match status" value="4"/>
</dbReference>
<dbReference type="CDD" id="cd00104">
    <property type="entry name" value="KAZAL_FS"/>
    <property type="match status" value="1"/>
</dbReference>
<dbReference type="InterPro" id="IPR002350">
    <property type="entry name" value="Kazal_dom"/>
</dbReference>
<organism evidence="9 10">
    <name type="scientific">Holothuria leucospilota</name>
    <name type="common">Black long sea cucumber</name>
    <name type="synonym">Mertensiothuria leucospilota</name>
    <dbReference type="NCBI Taxonomy" id="206669"/>
    <lineage>
        <taxon>Eukaryota</taxon>
        <taxon>Metazoa</taxon>
        <taxon>Echinodermata</taxon>
        <taxon>Eleutherozoa</taxon>
        <taxon>Echinozoa</taxon>
        <taxon>Holothuroidea</taxon>
        <taxon>Aspidochirotacea</taxon>
        <taxon>Aspidochirotida</taxon>
        <taxon>Holothuriidae</taxon>
        <taxon>Holothuria</taxon>
    </lineage>
</organism>
<dbReference type="GO" id="GO:0007160">
    <property type="term" value="P:cell-matrix adhesion"/>
    <property type="evidence" value="ECO:0007669"/>
    <property type="project" value="TreeGrafter"/>
</dbReference>
<keyword evidence="2" id="KW-0964">Secreted</keyword>
<dbReference type="CDD" id="cd00191">
    <property type="entry name" value="TY"/>
    <property type="match status" value="4"/>
</dbReference>
<sequence>MSLSSEELCPDGSQPYECFIYPCLFETCDRYPSAECRPNYCGGCNAEFFVDDEKVDCEGEETEDQSTESPVVLDKCDGICPLIYAPVCSTSGKTFSNNCTFDVAKCKDPTLEIASIGECQEDTEEDEETECQRQARVEQEKGLIGNYIPTCEENGDFTVQQCHGSTGYCWCVNENGVEVLNTKRGPTEEIVDCTNIEEETDCQRQARVEQEKGLIGNYIPTCEENGDFTAEQCHGSTGYCWCVNENGVEVLNTKRGPTEGRVDCTSEEYFVVLFRDVAQDIEEDEETECQRQARVEQEKGLIGNYIPTCEENGDFTAQQCHGSTGYCWCVNENGVEALNTKRGPTEKRVDCTSEEYFLVLFRDVAQDIEEETDCQRQARVEQEKGLIGNYIPTCEENGDFTVEQCHGSTGYCWCVNENGVEVLNTKRGPTEERVDCSAPTNNCDGYNDGDEWMPQPCETCMCFKGSKVCASPDCAPAFCDNPVTEGACCPVCPEESTAPPPDCDGYSEGDTWEPQSCEMCSCVLGRKICATPSCTVICLNPIPGEGACCPTCPDGPEISLEIPPPDCDGYAEGDTWEPQPCEMCSCVSGGKSCASPYCAIPCDNPIPGEGACCPTCPEGPLAECDNYSVGDSWSPDGNGCTNCTCETFGKLCITRKCPVPGCFSPKTVEGECCQQCLDPLRARVNNMHVRAKPRVWRGETPVVAKLDVIVRTSTKSENVTGDGLWKLSMWLDSSISGDGERIWSKDQILSDEQAALPLFSSDNLYFDDISVRVGGPGYECPDTDYYYCFEFKAGDEPTVKYTLSAGGKKSLLRCIKAPCID</sequence>